<dbReference type="Proteomes" id="UP000000517">
    <property type="component" value="Chromosome"/>
</dbReference>
<dbReference type="PROSITE" id="PS51257">
    <property type="entry name" value="PROKAR_LIPOPROTEIN"/>
    <property type="match status" value="1"/>
</dbReference>
<keyword evidence="2" id="KW-0732">Signal</keyword>
<feature type="domain" description="Fibrobacter succinogenes major paralogous" evidence="3">
    <location>
        <begin position="201"/>
        <end position="398"/>
    </location>
</feature>
<feature type="compositionally biased region" description="Low complexity" evidence="1">
    <location>
        <begin position="45"/>
        <end position="59"/>
    </location>
</feature>
<dbReference type="KEGG" id="fsc:FSU_0070"/>
<feature type="region of interest" description="Disordered" evidence="1">
    <location>
        <begin position="35"/>
        <end position="59"/>
    </location>
</feature>
<keyword evidence="5" id="KW-0449">Lipoprotein</keyword>
<dbReference type="EMBL" id="CP001792">
    <property type="protein sequence ID" value="ACX76398.1"/>
    <property type="molecule type" value="Genomic_DNA"/>
</dbReference>
<reference evidence="5" key="3">
    <citation type="submission" date="2010-08" db="EMBL/GenBank/DDBJ databases">
        <authorList>
            <person name="Durkin A.S."/>
            <person name="Nelson K.E."/>
            <person name="Morrison M."/>
            <person name="Forsberg C.W."/>
            <person name="Wilson D.B."/>
            <person name="Russell J.B."/>
            <person name="Cann I.K.O."/>
            <person name="Mackie R.I."/>
            <person name="White B.A."/>
        </authorList>
    </citation>
    <scope>NUCLEOTIDE SEQUENCE</scope>
    <source>
        <strain evidence="5">S85</strain>
    </source>
</reference>
<reference evidence="6" key="2">
    <citation type="submission" date="2010-08" db="EMBL/GenBank/DDBJ databases">
        <title>Complete sequence of Fibrobacter succinogenes subsp. succinogenes S85.</title>
        <authorList>
            <person name="Durkin A.S."/>
            <person name="Nelson K.E."/>
            <person name="Morrison M."/>
            <person name="Forsberg C.W."/>
            <person name="Wilson D.B."/>
            <person name="Russell J.B."/>
            <person name="Cann I.K.O."/>
            <person name="Mackie R.I."/>
            <person name="White B.A."/>
        </authorList>
    </citation>
    <scope>NUCLEOTIDE SEQUENCE [LARGE SCALE GENOMIC DNA]</scope>
    <source>
        <strain evidence="6">ATCC 19169 / S85</strain>
    </source>
</reference>
<keyword evidence="7" id="KW-1185">Reference proteome</keyword>
<dbReference type="Proteomes" id="UP000001497">
    <property type="component" value="Chromosome"/>
</dbReference>
<evidence type="ECO:0000313" key="7">
    <source>
        <dbReference type="Proteomes" id="UP000001497"/>
    </source>
</evidence>
<evidence type="ECO:0000256" key="1">
    <source>
        <dbReference type="SAM" id="MobiDB-lite"/>
    </source>
</evidence>
<dbReference type="PATRIC" id="fig|59374.8.peg.68"/>
<name>C9RNT0_FIBSS</name>
<dbReference type="STRING" id="59374.FSU_0070"/>
<sequence>MLLKNLWCGKMSLRGCVVSAAVSGLLLLAACDEDSGTSAPNDNGISSSEEIQSSSSSLKVESSSSVILSGDGHEESSRSSSSNLKTISSSSKQLNSSSSYKPSSSSSLIVSSSSKQMSSSSSLISSSSSSSQKVGLSSSVILSGDSHEESSSSLSAELNCSMRLEWGTDRSWNFPKECRFNSEIAYDSITDSRDGQIYKIVKIGNQVWMAENLNYADSATTLSLKDRSWCYGNNPENCALAGRLYTWAAAIDSVKLATDKDNPQDCGYEKSCALPDTVYGICPPGWHLPKYQEWKTLFNEVGGDSIAAKMLKSQAGWRYNNYNNGSSGNGTDAFGFSALPAGGRYYDGNFDRDGNNAHFWTSTEYDSYNAYDVLLLYEYDNVYRSLNKYEGFSIRCLKN</sequence>
<feature type="chain" id="PRO_5003001447" evidence="2">
    <location>
        <begin position="21"/>
        <end position="399"/>
    </location>
</feature>
<dbReference type="eggNOG" id="COG4704">
    <property type="taxonomic scope" value="Bacteria"/>
</dbReference>
<evidence type="ECO:0000313" key="4">
    <source>
        <dbReference type="EMBL" id="ACX76398.1"/>
    </source>
</evidence>
<organism evidence="5 6">
    <name type="scientific">Fibrobacter succinogenes (strain ATCC 19169 / S85)</name>
    <dbReference type="NCBI Taxonomy" id="59374"/>
    <lineage>
        <taxon>Bacteria</taxon>
        <taxon>Pseudomonadati</taxon>
        <taxon>Fibrobacterota</taxon>
        <taxon>Fibrobacteria</taxon>
        <taxon>Fibrobacterales</taxon>
        <taxon>Fibrobacteraceae</taxon>
        <taxon>Fibrobacter</taxon>
    </lineage>
</organism>
<dbReference type="AlphaFoldDB" id="C9RNT0"/>
<evidence type="ECO:0000313" key="6">
    <source>
        <dbReference type="Proteomes" id="UP000000517"/>
    </source>
</evidence>
<evidence type="ECO:0000313" key="5">
    <source>
        <dbReference type="EMBL" id="ADL24736.1"/>
    </source>
</evidence>
<protein>
    <submittedName>
        <fullName evidence="5">Putative lipoprotein</fullName>
    </submittedName>
</protein>
<dbReference type="RefSeq" id="WP_014544931.1">
    <property type="nucleotide sequence ID" value="NC_013410.1"/>
</dbReference>
<dbReference type="HOGENOM" id="CLU_042629_1_0_0"/>
<dbReference type="KEGG" id="fsu:Fisuc_2815"/>
<dbReference type="Pfam" id="PF09603">
    <property type="entry name" value="Fib_succ_major"/>
    <property type="match status" value="1"/>
</dbReference>
<evidence type="ECO:0000256" key="2">
    <source>
        <dbReference type="SAM" id="SignalP"/>
    </source>
</evidence>
<dbReference type="NCBIfam" id="TIGR02145">
    <property type="entry name" value="Fib_succ_major"/>
    <property type="match status" value="1"/>
</dbReference>
<gene>
    <name evidence="4" type="ordered locus">Fisuc_2815</name>
    <name evidence="5" type="ordered locus">FSU_0070</name>
</gene>
<dbReference type="EMBL" id="CP002158">
    <property type="protein sequence ID" value="ADL24736.1"/>
    <property type="molecule type" value="Genomic_DNA"/>
</dbReference>
<dbReference type="InterPro" id="IPR011871">
    <property type="entry name" value="Fib_succ_major"/>
</dbReference>
<reference evidence="4 7" key="1">
    <citation type="submission" date="2009-10" db="EMBL/GenBank/DDBJ databases">
        <title>Complete sequence of Fibrobacter succinogenes subsp. succinogenes S85.</title>
        <authorList>
            <consortium name="US DOE Joint Genome Institute"/>
            <person name="Lucas S."/>
            <person name="Copeland A."/>
            <person name="Lapidus A."/>
            <person name="Glavina del Rio T."/>
            <person name="Tice H."/>
            <person name="Bruce D."/>
            <person name="Goodwin L."/>
            <person name="Pitluck S."/>
            <person name="Chertkov O."/>
            <person name="Detter J.C."/>
            <person name="Han C."/>
            <person name="Tapia R."/>
            <person name="Larimer F."/>
            <person name="Land M."/>
            <person name="Hauser L."/>
            <person name="Kyrpides N."/>
            <person name="Mikhailova N."/>
            <person name="Weimer P.J."/>
            <person name="Stevenson D.M."/>
            <person name="Boyum J."/>
            <person name="Brumm P.I."/>
            <person name="Mead D."/>
        </authorList>
    </citation>
    <scope>NUCLEOTIDE SEQUENCE [LARGE SCALE GENOMIC DNA]</scope>
    <source>
        <strain evidence="7">ATCC 19169 / S85</strain>
        <strain evidence="4">S85</strain>
    </source>
</reference>
<proteinExistence type="predicted"/>
<evidence type="ECO:0000259" key="3">
    <source>
        <dbReference type="Pfam" id="PF09603"/>
    </source>
</evidence>
<accession>C9RNT0</accession>
<dbReference type="OrthoDB" id="9790218at2"/>
<feature type="signal peptide" evidence="2">
    <location>
        <begin position="1"/>
        <end position="20"/>
    </location>
</feature>